<dbReference type="VEuPathDB" id="FungiDB:BD410DRAFT_781340"/>
<accession>A0A4Y7QP07</accession>
<keyword evidence="3" id="KW-1185">Reference proteome</keyword>
<evidence type="ECO:0000313" key="2">
    <source>
        <dbReference type="EMBL" id="TDL28802.1"/>
    </source>
</evidence>
<organism evidence="2 3">
    <name type="scientific">Rickenella mellea</name>
    <dbReference type="NCBI Taxonomy" id="50990"/>
    <lineage>
        <taxon>Eukaryota</taxon>
        <taxon>Fungi</taxon>
        <taxon>Dikarya</taxon>
        <taxon>Basidiomycota</taxon>
        <taxon>Agaricomycotina</taxon>
        <taxon>Agaricomycetes</taxon>
        <taxon>Hymenochaetales</taxon>
        <taxon>Rickenellaceae</taxon>
        <taxon>Rickenella</taxon>
    </lineage>
</organism>
<feature type="compositionally biased region" description="Low complexity" evidence="1">
    <location>
        <begin position="188"/>
        <end position="200"/>
    </location>
</feature>
<feature type="region of interest" description="Disordered" evidence="1">
    <location>
        <begin position="96"/>
        <end position="254"/>
    </location>
</feature>
<evidence type="ECO:0000256" key="1">
    <source>
        <dbReference type="SAM" id="MobiDB-lite"/>
    </source>
</evidence>
<dbReference type="OrthoDB" id="2537258at2759"/>
<dbReference type="AlphaFoldDB" id="A0A4Y7QP07"/>
<protein>
    <submittedName>
        <fullName evidence="2">Uncharacterized protein</fullName>
    </submittedName>
</protein>
<feature type="compositionally biased region" description="Basic and acidic residues" evidence="1">
    <location>
        <begin position="142"/>
        <end position="152"/>
    </location>
</feature>
<feature type="compositionally biased region" description="Low complexity" evidence="1">
    <location>
        <begin position="123"/>
        <end position="140"/>
    </location>
</feature>
<dbReference type="EMBL" id="ML170157">
    <property type="protein sequence ID" value="TDL28802.1"/>
    <property type="molecule type" value="Genomic_DNA"/>
</dbReference>
<gene>
    <name evidence="2" type="ORF">BD410DRAFT_781340</name>
</gene>
<reference evidence="2 3" key="1">
    <citation type="submission" date="2018-06" db="EMBL/GenBank/DDBJ databases">
        <title>A transcriptomic atlas of mushroom development highlights an independent origin of complex multicellularity.</title>
        <authorList>
            <consortium name="DOE Joint Genome Institute"/>
            <person name="Krizsan K."/>
            <person name="Almasi E."/>
            <person name="Merenyi Z."/>
            <person name="Sahu N."/>
            <person name="Viragh M."/>
            <person name="Koszo T."/>
            <person name="Mondo S."/>
            <person name="Kiss B."/>
            <person name="Balint B."/>
            <person name="Kues U."/>
            <person name="Barry K."/>
            <person name="Hegedus J.C."/>
            <person name="Henrissat B."/>
            <person name="Johnson J."/>
            <person name="Lipzen A."/>
            <person name="Ohm R."/>
            <person name="Nagy I."/>
            <person name="Pangilinan J."/>
            <person name="Yan J."/>
            <person name="Xiong Y."/>
            <person name="Grigoriev I.V."/>
            <person name="Hibbett D.S."/>
            <person name="Nagy L.G."/>
        </authorList>
    </citation>
    <scope>NUCLEOTIDE SEQUENCE [LARGE SCALE GENOMIC DNA]</scope>
    <source>
        <strain evidence="2 3">SZMC22713</strain>
    </source>
</reference>
<feature type="compositionally biased region" description="Polar residues" evidence="1">
    <location>
        <begin position="224"/>
        <end position="233"/>
    </location>
</feature>
<feature type="compositionally biased region" description="Basic and acidic residues" evidence="1">
    <location>
        <begin position="234"/>
        <end position="244"/>
    </location>
</feature>
<sequence length="254" mass="27716">MNPNPSPSDNTSLSHSYPHHLHIDPAMRSLLASTWQVLDQPPPPTLREILGAYKSKGDGDREMLLAMLNAKSAEDQRIASMASLHRTMLDIHQTTSPHIPQLNLPDPTRLPPLSPHGRQGIFSSSQSRPSPSSSPKVSLPAIRDHPNEDGPRKRMRTSESPPAPPRHNPDNQVASHNDLPPSPYSSTSKRSMSADSSHSSQQRGAMAIGSLLSSNEAMKESDENWSAQLSSERSSTRAMHERASRGHNHAAVSV</sequence>
<proteinExistence type="predicted"/>
<dbReference type="Proteomes" id="UP000294933">
    <property type="component" value="Unassembled WGS sequence"/>
</dbReference>
<name>A0A4Y7QP07_9AGAM</name>
<evidence type="ECO:0000313" key="3">
    <source>
        <dbReference type="Proteomes" id="UP000294933"/>
    </source>
</evidence>